<comment type="caution">
    <text evidence="1">The sequence shown here is derived from an EMBL/GenBank/DDBJ whole genome shotgun (WGS) entry which is preliminary data.</text>
</comment>
<name>A0ACB8BMR7_9AGAM</name>
<accession>A0ACB8BMR7</accession>
<dbReference type="Proteomes" id="UP000790709">
    <property type="component" value="Unassembled WGS sequence"/>
</dbReference>
<reference evidence="1" key="1">
    <citation type="journal article" date="2021" name="New Phytol.">
        <title>Evolutionary innovations through gain and loss of genes in the ectomycorrhizal Boletales.</title>
        <authorList>
            <person name="Wu G."/>
            <person name="Miyauchi S."/>
            <person name="Morin E."/>
            <person name="Kuo A."/>
            <person name="Drula E."/>
            <person name="Varga T."/>
            <person name="Kohler A."/>
            <person name="Feng B."/>
            <person name="Cao Y."/>
            <person name="Lipzen A."/>
            <person name="Daum C."/>
            <person name="Hundley H."/>
            <person name="Pangilinan J."/>
            <person name="Johnson J."/>
            <person name="Barry K."/>
            <person name="LaButti K."/>
            <person name="Ng V."/>
            <person name="Ahrendt S."/>
            <person name="Min B."/>
            <person name="Choi I.G."/>
            <person name="Park H."/>
            <person name="Plett J.M."/>
            <person name="Magnuson J."/>
            <person name="Spatafora J.W."/>
            <person name="Nagy L.G."/>
            <person name="Henrissat B."/>
            <person name="Grigoriev I.V."/>
            <person name="Yang Z.L."/>
            <person name="Xu J."/>
            <person name="Martin F.M."/>
        </authorList>
    </citation>
    <scope>NUCLEOTIDE SEQUENCE</scope>
    <source>
        <strain evidence="1">KUC20120723A-06</strain>
    </source>
</reference>
<evidence type="ECO:0000313" key="1">
    <source>
        <dbReference type="EMBL" id="KAH7926551.1"/>
    </source>
</evidence>
<gene>
    <name evidence="1" type="ORF">BV22DRAFT_350321</name>
</gene>
<organism evidence="1 2">
    <name type="scientific">Leucogyrophana mollusca</name>
    <dbReference type="NCBI Taxonomy" id="85980"/>
    <lineage>
        <taxon>Eukaryota</taxon>
        <taxon>Fungi</taxon>
        <taxon>Dikarya</taxon>
        <taxon>Basidiomycota</taxon>
        <taxon>Agaricomycotina</taxon>
        <taxon>Agaricomycetes</taxon>
        <taxon>Agaricomycetidae</taxon>
        <taxon>Boletales</taxon>
        <taxon>Boletales incertae sedis</taxon>
        <taxon>Leucogyrophana</taxon>
    </lineage>
</organism>
<protein>
    <submittedName>
        <fullName evidence="1">Uncharacterized protein</fullName>
    </submittedName>
</protein>
<dbReference type="EMBL" id="MU266381">
    <property type="protein sequence ID" value="KAH7926551.1"/>
    <property type="molecule type" value="Genomic_DNA"/>
</dbReference>
<keyword evidence="2" id="KW-1185">Reference proteome</keyword>
<proteinExistence type="predicted"/>
<sequence>MSSMTRASSVSGGYLQVFVRRYTTAPYSSCAGKRGVSVLHRSNCKLSPTSEIFAFGALILQAALSGLYSLHCNVSSPLRCARTLLAMYSHSVRYQLLMVVR</sequence>
<evidence type="ECO:0000313" key="2">
    <source>
        <dbReference type="Proteomes" id="UP000790709"/>
    </source>
</evidence>